<protein>
    <submittedName>
        <fullName evidence="1">Uncharacterized protein</fullName>
    </submittedName>
</protein>
<gene>
    <name evidence="1" type="ORF">EYR41_003669</name>
</gene>
<organism evidence="1 2">
    <name type="scientific">Orbilia oligospora</name>
    <name type="common">Nematode-trapping fungus</name>
    <name type="synonym">Arthrobotrys oligospora</name>
    <dbReference type="NCBI Taxonomy" id="2813651"/>
    <lineage>
        <taxon>Eukaryota</taxon>
        <taxon>Fungi</taxon>
        <taxon>Dikarya</taxon>
        <taxon>Ascomycota</taxon>
        <taxon>Pezizomycotina</taxon>
        <taxon>Orbiliomycetes</taxon>
        <taxon>Orbiliales</taxon>
        <taxon>Orbiliaceae</taxon>
        <taxon>Orbilia</taxon>
    </lineage>
</organism>
<sequence length="86" mass="9883">MPYLVRRCQPIALQDIVNTYAPRMHIEAIPLANGDMHLAMHPPPYMYIASGSSRHPVGVRIKLKSRDLHCIRISRIVGLRRSMCKY</sequence>
<dbReference type="Proteomes" id="UP000297595">
    <property type="component" value="Unassembled WGS sequence"/>
</dbReference>
<accession>A0A7C8JX92</accession>
<dbReference type="EMBL" id="SOZJ01000002">
    <property type="protein sequence ID" value="TGJ71726.1"/>
    <property type="molecule type" value="Genomic_DNA"/>
</dbReference>
<name>A0A7C8JX92_ORBOL</name>
<dbReference type="AlphaFoldDB" id="A0A7C8JX92"/>
<reference evidence="1 2" key="1">
    <citation type="submission" date="2019-03" db="EMBL/GenBank/DDBJ databases">
        <title>Nematode-trapping fungi genome.</title>
        <authorList>
            <person name="Vidal-Diez De Ulzurrun G."/>
        </authorList>
    </citation>
    <scope>NUCLEOTIDE SEQUENCE [LARGE SCALE GENOMIC DNA]</scope>
    <source>
        <strain evidence="1 2">TWF154</strain>
    </source>
</reference>
<evidence type="ECO:0000313" key="2">
    <source>
        <dbReference type="Proteomes" id="UP000297595"/>
    </source>
</evidence>
<evidence type="ECO:0000313" key="1">
    <source>
        <dbReference type="EMBL" id="TGJ71726.1"/>
    </source>
</evidence>
<proteinExistence type="predicted"/>
<comment type="caution">
    <text evidence="1">The sequence shown here is derived from an EMBL/GenBank/DDBJ whole genome shotgun (WGS) entry which is preliminary data.</text>
</comment>